<dbReference type="PANTHER" id="PTHR42928:SF5">
    <property type="entry name" value="BLR1237 PROTEIN"/>
    <property type="match status" value="1"/>
</dbReference>
<dbReference type="InterPro" id="IPR042100">
    <property type="entry name" value="Bug_dom1"/>
</dbReference>
<evidence type="ECO:0000313" key="3">
    <source>
        <dbReference type="EMBL" id="OZI29258.1"/>
    </source>
</evidence>
<dbReference type="Gene3D" id="3.40.190.150">
    <property type="entry name" value="Bordetella uptake gene, domain 1"/>
    <property type="match status" value="1"/>
</dbReference>
<dbReference type="Pfam" id="PF03401">
    <property type="entry name" value="TctC"/>
    <property type="match status" value="1"/>
</dbReference>
<sequence>MLRRFPGSKHQRALAALWAACSAVACLGAAPAQAAWPEQPVRIVVPFTPGGATDAVARMLASKLAPKLGQSVIVENRPGASTVIGAEAAARAQPNGYTLMLSGSTTYSVLPALKPGLPFDPIKSYEHVAIVALAPVVLLAKNDLPVKTAADAARLARERSGSGGLMYGTFGPGSAPHLTGEMFAMAAGARMTPVPYKGSAQLVTAMIGGEVDLGVDTVSSAAAQARAGKVRALAVTGNQRMAQLPDVPTFNEAGLPNVSFVGWYGLVAPAGTPADVMAKLGAAVEQVMADPEVRKTVSDLALEPVFMPGPQFSRQIASEVAEFRAIGERAGISME</sequence>
<keyword evidence="2" id="KW-0732">Signal</keyword>
<dbReference type="CDD" id="cd07012">
    <property type="entry name" value="PBP2_Bug_TTT"/>
    <property type="match status" value="1"/>
</dbReference>
<reference evidence="3 4" key="1">
    <citation type="submission" date="2017-05" db="EMBL/GenBank/DDBJ databases">
        <title>Complete and WGS of Bordetella genogroups.</title>
        <authorList>
            <person name="Spilker T."/>
            <person name="LiPuma J."/>
        </authorList>
    </citation>
    <scope>NUCLEOTIDE SEQUENCE [LARGE SCALE GENOMIC DNA]</scope>
    <source>
        <strain evidence="3 4">AU17610</strain>
    </source>
</reference>
<proteinExistence type="inferred from homology"/>
<accession>A0A261RW15</accession>
<evidence type="ECO:0000313" key="4">
    <source>
        <dbReference type="Proteomes" id="UP000217005"/>
    </source>
</evidence>
<gene>
    <name evidence="3" type="ORF">CEG14_21805</name>
</gene>
<dbReference type="SUPFAM" id="SSF53850">
    <property type="entry name" value="Periplasmic binding protein-like II"/>
    <property type="match status" value="1"/>
</dbReference>
<feature type="chain" id="PRO_5012175853" evidence="2">
    <location>
        <begin position="35"/>
        <end position="335"/>
    </location>
</feature>
<protein>
    <submittedName>
        <fullName evidence="3">ABC transporter substrate-binding protein</fullName>
    </submittedName>
</protein>
<dbReference type="OrthoDB" id="8678477at2"/>
<dbReference type="PANTHER" id="PTHR42928">
    <property type="entry name" value="TRICARBOXYLATE-BINDING PROTEIN"/>
    <property type="match status" value="1"/>
</dbReference>
<comment type="similarity">
    <text evidence="1">Belongs to the UPF0065 (bug) family.</text>
</comment>
<dbReference type="AlphaFoldDB" id="A0A261RW15"/>
<comment type="caution">
    <text evidence="3">The sequence shown here is derived from an EMBL/GenBank/DDBJ whole genome shotgun (WGS) entry which is preliminary data.</text>
</comment>
<dbReference type="PIRSF" id="PIRSF017082">
    <property type="entry name" value="YflP"/>
    <property type="match status" value="1"/>
</dbReference>
<dbReference type="PROSITE" id="PS51257">
    <property type="entry name" value="PROKAR_LIPOPROTEIN"/>
    <property type="match status" value="1"/>
</dbReference>
<name>A0A261RW15_9BORD</name>
<dbReference type="Proteomes" id="UP000217005">
    <property type="component" value="Unassembled WGS sequence"/>
</dbReference>
<dbReference type="Gene3D" id="3.40.190.10">
    <property type="entry name" value="Periplasmic binding protein-like II"/>
    <property type="match status" value="1"/>
</dbReference>
<dbReference type="RefSeq" id="WP_094828496.1">
    <property type="nucleotide sequence ID" value="NZ_NEVL01000005.1"/>
</dbReference>
<organism evidence="3 4">
    <name type="scientific">Bordetella genomosp. 1</name>
    <dbReference type="NCBI Taxonomy" id="1395607"/>
    <lineage>
        <taxon>Bacteria</taxon>
        <taxon>Pseudomonadati</taxon>
        <taxon>Pseudomonadota</taxon>
        <taxon>Betaproteobacteria</taxon>
        <taxon>Burkholderiales</taxon>
        <taxon>Alcaligenaceae</taxon>
        <taxon>Bordetella</taxon>
    </lineage>
</organism>
<evidence type="ECO:0000256" key="1">
    <source>
        <dbReference type="ARBA" id="ARBA00006987"/>
    </source>
</evidence>
<evidence type="ECO:0000256" key="2">
    <source>
        <dbReference type="SAM" id="SignalP"/>
    </source>
</evidence>
<feature type="signal peptide" evidence="2">
    <location>
        <begin position="1"/>
        <end position="34"/>
    </location>
</feature>
<dbReference type="InterPro" id="IPR005064">
    <property type="entry name" value="BUG"/>
</dbReference>
<dbReference type="EMBL" id="NEVL01000005">
    <property type="protein sequence ID" value="OZI29258.1"/>
    <property type="molecule type" value="Genomic_DNA"/>
</dbReference>